<dbReference type="GO" id="GO:0016020">
    <property type="term" value="C:membrane"/>
    <property type="evidence" value="ECO:0007669"/>
    <property type="project" value="UniProtKB-SubCell"/>
</dbReference>
<feature type="region of interest" description="Disordered" evidence="10">
    <location>
        <begin position="1162"/>
        <end position="1205"/>
    </location>
</feature>
<keyword evidence="6" id="KW-0106">Calcium</keyword>
<comment type="subcellular location">
    <subcellularLocation>
        <location evidence="1">Membrane</location>
        <topology evidence="1">Single-pass membrane protein</topology>
    </subcellularLocation>
</comment>
<dbReference type="CDD" id="cd04011">
    <property type="entry name" value="C2B_Ferlin"/>
    <property type="match status" value="1"/>
</dbReference>
<feature type="domain" description="C2" evidence="12">
    <location>
        <begin position="1568"/>
        <end position="1716"/>
    </location>
</feature>
<dbReference type="InterPro" id="IPR037725">
    <property type="entry name" value="C2F_Ferlin"/>
</dbReference>
<evidence type="ECO:0000256" key="2">
    <source>
        <dbReference type="ARBA" id="ARBA00007561"/>
    </source>
</evidence>
<accession>A0A8B9U257</accession>
<dbReference type="InterPro" id="IPR035892">
    <property type="entry name" value="C2_domain_sf"/>
</dbReference>
<dbReference type="FunFam" id="2.60.40.150:FF:000034">
    <property type="entry name" value="otoferlin isoform X2"/>
    <property type="match status" value="1"/>
</dbReference>
<reference evidence="13" key="1">
    <citation type="submission" date="2025-08" db="UniProtKB">
        <authorList>
            <consortium name="Ensembl"/>
        </authorList>
    </citation>
    <scope>IDENTIFICATION</scope>
</reference>
<feature type="domain" description="C2" evidence="12">
    <location>
        <begin position="1329"/>
        <end position="1448"/>
    </location>
</feature>
<dbReference type="CDD" id="cd04018">
    <property type="entry name" value="C2C_Ferlin"/>
    <property type="match status" value="1"/>
</dbReference>
<feature type="compositionally biased region" description="Basic and acidic residues" evidence="10">
    <location>
        <begin position="1173"/>
        <end position="1187"/>
    </location>
</feature>
<dbReference type="CDD" id="cd08374">
    <property type="entry name" value="C2F_Ferlin"/>
    <property type="match status" value="1"/>
</dbReference>
<dbReference type="InterPro" id="IPR000008">
    <property type="entry name" value="C2_dom"/>
</dbReference>
<dbReference type="CDD" id="cd04017">
    <property type="entry name" value="C2D_Ferlin"/>
    <property type="match status" value="1"/>
</dbReference>
<feature type="transmembrane region" description="Helical" evidence="11">
    <location>
        <begin position="1812"/>
        <end position="1831"/>
    </location>
</feature>
<dbReference type="Pfam" id="PF08151">
    <property type="entry name" value="FerI"/>
    <property type="match status" value="1"/>
</dbReference>
<dbReference type="SMART" id="SM01202">
    <property type="entry name" value="FerI"/>
    <property type="match status" value="1"/>
</dbReference>
<evidence type="ECO:0000256" key="6">
    <source>
        <dbReference type="ARBA" id="ARBA00022837"/>
    </source>
</evidence>
<evidence type="ECO:0000313" key="13">
    <source>
        <dbReference type="Ensembl" id="ENSAZOP00000001449.1"/>
    </source>
</evidence>
<evidence type="ECO:0000313" key="14">
    <source>
        <dbReference type="Proteomes" id="UP000694549"/>
    </source>
</evidence>
<dbReference type="GO" id="GO:0046872">
    <property type="term" value="F:metal ion binding"/>
    <property type="evidence" value="ECO:0007669"/>
    <property type="project" value="UniProtKB-KW"/>
</dbReference>
<dbReference type="Proteomes" id="UP000694549">
    <property type="component" value="Unplaced"/>
</dbReference>
<dbReference type="SUPFAM" id="SSF49562">
    <property type="entry name" value="C2 domain (Calcium/lipid-binding domain, CaLB)"/>
    <property type="match status" value="6"/>
</dbReference>
<keyword evidence="14" id="KW-1185">Reference proteome</keyword>
<dbReference type="SMART" id="SM01201">
    <property type="entry name" value="FerB"/>
    <property type="match status" value="1"/>
</dbReference>
<comment type="similarity">
    <text evidence="2">Belongs to the ferlin family.</text>
</comment>
<dbReference type="InterPro" id="IPR032362">
    <property type="entry name" value="Ferlin_C"/>
</dbReference>
<sequence length="1844" mass="208705">MLMNSLLLTAPSYLLLANIRGIKISCLFCSPGVHDGSEILYHDTFGRQEEEEEDLMNSNALSSVFASLSPKRKRAKLVPRIHEDEMKSQNYQIAITIIEARQLVGENIDPVVIIEIGDEKKQTTVKEGTNAPFYNEYFVFDFVGPQVFLFDKIINISVMHHKLIGSVLIGSFKVDLGTVYSQPGHHFCDKWALLTDPADIRTGAKGYLKCDISVTGKGDTIQATQKTADTEEQIEKNLLIPKGFPSERPWARFYVRIYKAEGLPKMNSSIMANVTKAFIGDSKDLVDPYVVVMFAGQMGRTTVQKNCADPVWHEQIIFKEMFPPLCRRVKIQVWDEGSMNDVALATHFIDLKKISNEQDGDKGFLPTFGPAWINLYGSARNNSLMDDHQELNEGFGEGASFRGRLFIEIAVEILSGGARESKFSRIIKDVKLPSKDKDSKASKGKDKTDKAGEDGKSASPSDKTNSTEVEVEPFDVPSEIYEEKIEDFLLFGTFFEATMIDRKVGDKPITFEVSVGNFGRVTDGVSVGAGGKKKARGGEVEESLLHEREDEISHDLGVPLISTTHPEKPLITGGNRNYQYLPYDERKPCICVKSYWGNQTFRLYSSNTLEKMADHLEESLEQVKDLIKISEIESEEKMRTTLSDFINQSRAFITFAEKKPKGLNYTTLDKKRLLLFRQELEALSNDAKGIVQQQKKMSLDEMIRETQIFIDKIRFLVDEPQNTVPDVFIWMLSNNKRVAYARVPAKHILYSPEEEQRGKDCGKIKTHFLKLPGKRPLGWTVQAKVDVYLWLGPASYAHSIMENLPVGYETEVPSNTGSEHSTVPSPACLRYKTTHLFQLRAHMYQARGLIAADSTGLSDPFAKVTFTSYCQTTKIISQTLSPTWNQMLLFNGIVLHGDGKEIAQFPPEIVIELYDDDAVGKAEYIGSTVAAPVVRLADQKYEPPQLSYHPVYCGNLSGGDLLAAFDCLPDDFLEGPKFQPTDVSCLLANDCTFSAHFVQLMFLCPPQVLFWGVRELKKVQLLSVDRPQVFIECAGKGVKSSVIQSYKKNPNFNVLADWFEVELPENELLHPPLSICVVDWRAFGRSTLVGTHTINCLKQFLCKEQLGPQATPRRVDIIETEKVLISASPESSQPADLSQEESILADHIYAEVEQGKCTVIEPEPVPTTLPAAEPEHSTSEPAKDGKQKDRKKSVQRSTKRRKRTIADESAENVIDWWSKYYASVLKMQKVNKQTSGHIALIIEEEPDKRKDKTFKRKPQETTPNLATLQIYEGDLESEFNNFEDWVKTFHLLRGKSNDEVHGDSEDRIIGKFKGSFCIYPCPESGGLLDGGQPRILQGIPPNHSVNVLIRVYIVAAFNLSPADPDGKSDPYIVLRLGNTEIKDRENYIPKQLNPVFGRSFEIQATFPKDSLLTVLIYDHDFVGTDDLIGETKIDLENRFYSRHRATCGLQSQYEIEGYNAWRDATKPSEILTKLCKDYRINGPFMRPGEIQVGTKVFKGQTVFTEDENVESYEHLSLKVLRAWEEIPGVGFKLVPEHIETRPLYHKDKPGMEQGRVQMWVDIFPKDMPLPGPPVDISPRKPKGYELRVIIWNTEDVILEDENIFTGQRSSDIYVKGWIKGLEEDKQETDVHYNSLTGEGNFNWRFVFPFHYLPAEKQMVVSKRENIFSLEKTERKIPAELVLQVWDFERLSSDDFLGTLELNLNGFHRAAKTAKSCDLGMAVAMSEENKISIFQQKRVRGWWPFIKAGELTGKVEAEFHLVTAEEAEKNPVGKARKEPEPLEKPNRPDTSFSWFVNPFKCLYHLIWRNYKKYIIIGIILLILVVFLVLFIYTMPGAISNKIIVG</sequence>
<keyword evidence="7 11" id="KW-1133">Transmembrane helix</keyword>
<feature type="domain" description="C2" evidence="12">
    <location>
        <begin position="73"/>
        <end position="189"/>
    </location>
</feature>
<dbReference type="FunFam" id="2.60.40.150:FF:000009">
    <property type="entry name" value="dysferlin isoform X2"/>
    <property type="match status" value="1"/>
</dbReference>
<evidence type="ECO:0000256" key="11">
    <source>
        <dbReference type="SAM" id="Phobius"/>
    </source>
</evidence>
<keyword evidence="3 11" id="KW-0812">Transmembrane</keyword>
<evidence type="ECO:0000256" key="5">
    <source>
        <dbReference type="ARBA" id="ARBA00022737"/>
    </source>
</evidence>
<dbReference type="GO" id="GO:0007009">
    <property type="term" value="P:plasma membrane organization"/>
    <property type="evidence" value="ECO:0007669"/>
    <property type="project" value="TreeGrafter"/>
</dbReference>
<dbReference type="Gene3D" id="2.60.40.150">
    <property type="entry name" value="C2 domain"/>
    <property type="match status" value="5"/>
</dbReference>
<dbReference type="Pfam" id="PF08150">
    <property type="entry name" value="FerB"/>
    <property type="match status" value="1"/>
</dbReference>
<dbReference type="Pfam" id="PF00168">
    <property type="entry name" value="C2"/>
    <property type="match status" value="6"/>
</dbReference>
<dbReference type="InterPro" id="IPR012561">
    <property type="entry name" value="Ferlin_B-domain"/>
</dbReference>
<dbReference type="CDD" id="cd04037">
    <property type="entry name" value="C2E_Ferlin"/>
    <property type="match status" value="1"/>
</dbReference>
<feature type="compositionally biased region" description="Basic residues" evidence="10">
    <location>
        <begin position="1188"/>
        <end position="1203"/>
    </location>
</feature>
<feature type="compositionally biased region" description="Polar residues" evidence="10">
    <location>
        <begin position="458"/>
        <end position="468"/>
    </location>
</feature>
<evidence type="ECO:0000256" key="4">
    <source>
        <dbReference type="ARBA" id="ARBA00022723"/>
    </source>
</evidence>
<dbReference type="InterPro" id="IPR055072">
    <property type="entry name" value="Ferlin_DSRM"/>
</dbReference>
<dbReference type="InterPro" id="IPR012968">
    <property type="entry name" value="FerIin_dom"/>
</dbReference>
<dbReference type="FunFam" id="2.60.40.150:FF:000054">
    <property type="entry name" value="otoferlin isoform X2"/>
    <property type="match status" value="1"/>
</dbReference>
<feature type="coiled-coil region" evidence="9">
    <location>
        <begin position="606"/>
        <end position="633"/>
    </location>
</feature>
<organism evidence="13 14">
    <name type="scientific">Anas zonorhyncha</name>
    <name type="common">Eastern spot-billed duck</name>
    <dbReference type="NCBI Taxonomy" id="75864"/>
    <lineage>
        <taxon>Eukaryota</taxon>
        <taxon>Metazoa</taxon>
        <taxon>Chordata</taxon>
        <taxon>Craniata</taxon>
        <taxon>Vertebrata</taxon>
        <taxon>Euteleostomi</taxon>
        <taxon>Archelosauria</taxon>
        <taxon>Archosauria</taxon>
        <taxon>Dinosauria</taxon>
        <taxon>Saurischia</taxon>
        <taxon>Theropoda</taxon>
        <taxon>Coelurosauria</taxon>
        <taxon>Aves</taxon>
        <taxon>Neognathae</taxon>
        <taxon>Galloanserae</taxon>
        <taxon>Anseriformes</taxon>
        <taxon>Anatidae</taxon>
        <taxon>Anatinae</taxon>
        <taxon>Anas</taxon>
    </lineage>
</organism>
<evidence type="ECO:0000256" key="1">
    <source>
        <dbReference type="ARBA" id="ARBA00004167"/>
    </source>
</evidence>
<keyword evidence="8 11" id="KW-0472">Membrane</keyword>
<feature type="domain" description="C2" evidence="12">
    <location>
        <begin position="820"/>
        <end position="948"/>
    </location>
</feature>
<keyword evidence="4" id="KW-0479">Metal-binding</keyword>
<dbReference type="InterPro" id="IPR037722">
    <property type="entry name" value="C2C_Ferlin"/>
</dbReference>
<dbReference type="Pfam" id="PF16165">
    <property type="entry name" value="Ferlin_C"/>
    <property type="match status" value="1"/>
</dbReference>
<dbReference type="SMART" id="SM00239">
    <property type="entry name" value="C2"/>
    <property type="match status" value="6"/>
</dbReference>
<evidence type="ECO:0000256" key="3">
    <source>
        <dbReference type="ARBA" id="ARBA00022692"/>
    </source>
</evidence>
<dbReference type="FunFam" id="2.60.40.150:FF:000026">
    <property type="entry name" value="dysferlin isoform X2"/>
    <property type="match status" value="1"/>
</dbReference>
<dbReference type="PANTHER" id="PTHR12546:SF37">
    <property type="entry name" value="FER-1-LIKE 6 (C. ELEGANS)"/>
    <property type="match status" value="1"/>
</dbReference>
<evidence type="ECO:0000259" key="12">
    <source>
        <dbReference type="PROSITE" id="PS50004"/>
    </source>
</evidence>
<feature type="region of interest" description="Disordered" evidence="10">
    <location>
        <begin position="435"/>
        <end position="475"/>
    </location>
</feature>
<dbReference type="InterPro" id="IPR037721">
    <property type="entry name" value="Ferlin"/>
</dbReference>
<feature type="domain" description="C2" evidence="12">
    <location>
        <begin position="987"/>
        <end position="1111"/>
    </location>
</feature>
<dbReference type="Pfam" id="PF22901">
    <property type="entry name" value="dsrm_Ferlin"/>
    <property type="match status" value="1"/>
</dbReference>
<feature type="domain" description="C2" evidence="12">
    <location>
        <begin position="230"/>
        <end position="364"/>
    </location>
</feature>
<evidence type="ECO:0000256" key="8">
    <source>
        <dbReference type="ARBA" id="ARBA00023136"/>
    </source>
</evidence>
<dbReference type="PANTHER" id="PTHR12546">
    <property type="entry name" value="FER-1-LIKE"/>
    <property type="match status" value="1"/>
</dbReference>
<evidence type="ECO:0000256" key="9">
    <source>
        <dbReference type="SAM" id="Coils"/>
    </source>
</evidence>
<dbReference type="Ensembl" id="ENSAZOT00000001556.1">
    <property type="protein sequence ID" value="ENSAZOP00000001449.1"/>
    <property type="gene ID" value="ENSAZOG00000000266.1"/>
</dbReference>
<feature type="compositionally biased region" description="Basic and acidic residues" evidence="10">
    <location>
        <begin position="435"/>
        <end position="456"/>
    </location>
</feature>
<evidence type="ECO:0000256" key="7">
    <source>
        <dbReference type="ARBA" id="ARBA00022989"/>
    </source>
</evidence>
<dbReference type="InterPro" id="IPR037724">
    <property type="entry name" value="C2E_Ferlin"/>
</dbReference>
<proteinExistence type="inferred from homology"/>
<name>A0A8B9U257_9AVES</name>
<dbReference type="InterPro" id="IPR037720">
    <property type="entry name" value="C2B_Ferlin"/>
</dbReference>
<dbReference type="PROSITE" id="PS50004">
    <property type="entry name" value="C2"/>
    <property type="match status" value="6"/>
</dbReference>
<dbReference type="FunFam" id="2.60.40.150:FF:000138">
    <property type="entry name" value="Fer-1-like family member 6"/>
    <property type="match status" value="1"/>
</dbReference>
<reference evidence="13" key="2">
    <citation type="submission" date="2025-09" db="UniProtKB">
        <authorList>
            <consortium name="Ensembl"/>
        </authorList>
    </citation>
    <scope>IDENTIFICATION</scope>
</reference>
<protein>
    <submittedName>
        <fullName evidence="13">Fer-1 like family member 6</fullName>
    </submittedName>
</protein>
<evidence type="ECO:0000256" key="10">
    <source>
        <dbReference type="SAM" id="MobiDB-lite"/>
    </source>
</evidence>
<keyword evidence="5" id="KW-0677">Repeat</keyword>
<dbReference type="InterPro" id="IPR037723">
    <property type="entry name" value="C2D_Ferlin"/>
</dbReference>
<keyword evidence="9" id="KW-0175">Coiled coil</keyword>